<gene>
    <name evidence="1" type="ORF">GOP47_0019067</name>
</gene>
<accession>A0A9D4Z8R3</accession>
<organism evidence="1 2">
    <name type="scientific">Adiantum capillus-veneris</name>
    <name type="common">Maidenhair fern</name>
    <dbReference type="NCBI Taxonomy" id="13818"/>
    <lineage>
        <taxon>Eukaryota</taxon>
        <taxon>Viridiplantae</taxon>
        <taxon>Streptophyta</taxon>
        <taxon>Embryophyta</taxon>
        <taxon>Tracheophyta</taxon>
        <taxon>Polypodiopsida</taxon>
        <taxon>Polypodiidae</taxon>
        <taxon>Polypodiales</taxon>
        <taxon>Pteridineae</taxon>
        <taxon>Pteridaceae</taxon>
        <taxon>Vittarioideae</taxon>
        <taxon>Adiantum</taxon>
    </lineage>
</organism>
<dbReference type="EMBL" id="JABFUD020000018">
    <property type="protein sequence ID" value="KAI5066443.1"/>
    <property type="molecule type" value="Genomic_DNA"/>
</dbReference>
<evidence type="ECO:0000313" key="1">
    <source>
        <dbReference type="EMBL" id="KAI5066443.1"/>
    </source>
</evidence>
<keyword evidence="2" id="KW-1185">Reference proteome</keyword>
<dbReference type="AlphaFoldDB" id="A0A9D4Z8R3"/>
<reference evidence="1" key="1">
    <citation type="submission" date="2021-01" db="EMBL/GenBank/DDBJ databases">
        <title>Adiantum capillus-veneris genome.</title>
        <authorList>
            <person name="Fang Y."/>
            <person name="Liao Q."/>
        </authorList>
    </citation>
    <scope>NUCLEOTIDE SEQUENCE</scope>
    <source>
        <strain evidence="1">H3</strain>
        <tissue evidence="1">Leaf</tissue>
    </source>
</reference>
<comment type="caution">
    <text evidence="1">The sequence shown here is derived from an EMBL/GenBank/DDBJ whole genome shotgun (WGS) entry which is preliminary data.</text>
</comment>
<sequence>MRREPSKFWSVDSSKLMRATREPYILPTHVEQAFFYKNPDSHPWWQVVHVQPRGRQLFDCVDPEEANRDELVTSSNLDTSMLETNRISLADHDDIVDDENDNHPYSATTDTEEEEIVDLEHMEEMNVNTDLTAEDFEEVNKDNEDEILLTVNLRDDDQLTNQPILGKI</sequence>
<protein>
    <submittedName>
        <fullName evidence="1">Uncharacterized protein</fullName>
    </submittedName>
</protein>
<evidence type="ECO:0000313" key="2">
    <source>
        <dbReference type="Proteomes" id="UP000886520"/>
    </source>
</evidence>
<proteinExistence type="predicted"/>
<name>A0A9D4Z8R3_ADICA</name>
<dbReference type="Proteomes" id="UP000886520">
    <property type="component" value="Chromosome 18"/>
</dbReference>
<dbReference type="OrthoDB" id="10449990at2759"/>